<dbReference type="AlphaFoldDB" id="A0A2U2B4F6"/>
<keyword evidence="1" id="KW-0732">Signal</keyword>
<accession>A0A2U2B4F6</accession>
<sequence length="136" mass="15600">MKHFKSIIIVLAIVFSLLPLNGQTNSNNSPLPPKVVEAVKKGNAAELKPFLNSRVELVLPEESGIYSKEQAHFILKSFFESHKVTSFRVLHHGTRQHATYAIGEYKCPQNQYRMYFLVKEVEGKPLIHQIRIEKQD</sequence>
<dbReference type="Gene3D" id="3.10.450.50">
    <property type="match status" value="1"/>
</dbReference>
<feature type="chain" id="PRO_5015736945" evidence="1">
    <location>
        <begin position="23"/>
        <end position="136"/>
    </location>
</feature>
<keyword evidence="3" id="KW-1185">Reference proteome</keyword>
<feature type="signal peptide" evidence="1">
    <location>
        <begin position="1"/>
        <end position="22"/>
    </location>
</feature>
<dbReference type="OrthoDB" id="1524766at2"/>
<dbReference type="RefSeq" id="WP_109265854.1">
    <property type="nucleotide sequence ID" value="NZ_QEWP01000021.1"/>
</dbReference>
<dbReference type="Proteomes" id="UP000244956">
    <property type="component" value="Unassembled WGS sequence"/>
</dbReference>
<gene>
    <name evidence="2" type="ORF">DDZ16_17915</name>
</gene>
<evidence type="ECO:0000256" key="1">
    <source>
        <dbReference type="SAM" id="SignalP"/>
    </source>
</evidence>
<dbReference type="EMBL" id="QEWP01000021">
    <property type="protein sequence ID" value="PWD97950.1"/>
    <property type="molecule type" value="Genomic_DNA"/>
</dbReference>
<dbReference type="InterPro" id="IPR031977">
    <property type="entry name" value="DUF4783"/>
</dbReference>
<evidence type="ECO:0000313" key="3">
    <source>
        <dbReference type="Proteomes" id="UP000244956"/>
    </source>
</evidence>
<comment type="caution">
    <text evidence="2">The sequence shown here is derived from an EMBL/GenBank/DDBJ whole genome shotgun (WGS) entry which is preliminary data.</text>
</comment>
<dbReference type="Pfam" id="PF16022">
    <property type="entry name" value="DUF4783"/>
    <property type="match status" value="1"/>
</dbReference>
<evidence type="ECO:0000313" key="2">
    <source>
        <dbReference type="EMBL" id="PWD97950.1"/>
    </source>
</evidence>
<protein>
    <submittedName>
        <fullName evidence="2">DUF4783 domain-containing protein</fullName>
    </submittedName>
</protein>
<organism evidence="2 3">
    <name type="scientific">Marinilabilia rubra</name>
    <dbReference type="NCBI Taxonomy" id="2162893"/>
    <lineage>
        <taxon>Bacteria</taxon>
        <taxon>Pseudomonadati</taxon>
        <taxon>Bacteroidota</taxon>
        <taxon>Bacteroidia</taxon>
        <taxon>Marinilabiliales</taxon>
        <taxon>Marinilabiliaceae</taxon>
        <taxon>Marinilabilia</taxon>
    </lineage>
</organism>
<reference evidence="2 3" key="1">
    <citation type="submission" date="2018-05" db="EMBL/GenBank/DDBJ databases">
        <title>Marinilabilia rubrum sp. nov., isolated from saltern sediment.</title>
        <authorList>
            <person name="Zhang R."/>
        </authorList>
    </citation>
    <scope>NUCLEOTIDE SEQUENCE [LARGE SCALE GENOMIC DNA]</scope>
    <source>
        <strain evidence="2 3">WTE16</strain>
    </source>
</reference>
<name>A0A2U2B4F6_9BACT</name>
<proteinExistence type="predicted"/>